<dbReference type="AlphaFoldDB" id="A0A1M7YJA7"/>
<gene>
    <name evidence="1" type="ORF">SAMN02745220_04693</name>
</gene>
<evidence type="ECO:0000313" key="2">
    <source>
        <dbReference type="Proteomes" id="UP000184603"/>
    </source>
</evidence>
<dbReference type="InterPro" id="IPR012340">
    <property type="entry name" value="NA-bd_OB-fold"/>
</dbReference>
<protein>
    <submittedName>
        <fullName evidence="1">Ribosome-associated translation inhibitor RaiA</fullName>
    </submittedName>
</protein>
<sequence>MQTPVQIQFINMDSSEAVEQAIEKHAAKLEQMFPDIQSCRVRIEAPSKKKTKGGLFHTRIEIKLPGKEIAVNRNPDLHHSYTDAYVSIRDAFKSAQRQLEAQVKKIQGKVKLHEESGSTGKISSLYLDNDCGWITSSDGYEIYFHRNSLLSDNFDSLSVGMAVQYIEHEDSEELRASSVRVIGQ</sequence>
<dbReference type="Gene3D" id="3.30.160.100">
    <property type="entry name" value="Ribosome hibernation promotion factor-like"/>
    <property type="match status" value="1"/>
</dbReference>
<dbReference type="InterPro" id="IPR003489">
    <property type="entry name" value="RHF/RaiA"/>
</dbReference>
<accession>A0A1M7YJA7</accession>
<dbReference type="SUPFAM" id="SSF69754">
    <property type="entry name" value="Ribosome binding protein Y (YfiA homologue)"/>
    <property type="match status" value="1"/>
</dbReference>
<organism evidence="1 2">
    <name type="scientific">Desulfopila aestuarii DSM 18488</name>
    <dbReference type="NCBI Taxonomy" id="1121416"/>
    <lineage>
        <taxon>Bacteria</taxon>
        <taxon>Pseudomonadati</taxon>
        <taxon>Thermodesulfobacteriota</taxon>
        <taxon>Desulfobulbia</taxon>
        <taxon>Desulfobulbales</taxon>
        <taxon>Desulfocapsaceae</taxon>
        <taxon>Desulfopila</taxon>
    </lineage>
</organism>
<dbReference type="Gene3D" id="2.40.50.140">
    <property type="entry name" value="Nucleic acid-binding proteins"/>
    <property type="match status" value="1"/>
</dbReference>
<dbReference type="RefSeq" id="WP_073616268.1">
    <property type="nucleotide sequence ID" value="NZ_FRFE01000039.1"/>
</dbReference>
<dbReference type="STRING" id="1121416.SAMN02745220_04693"/>
<evidence type="ECO:0000313" key="1">
    <source>
        <dbReference type="EMBL" id="SHO52699.1"/>
    </source>
</evidence>
<dbReference type="InterPro" id="IPR036567">
    <property type="entry name" value="RHF-like"/>
</dbReference>
<dbReference type="OrthoDB" id="9782252at2"/>
<dbReference type="EMBL" id="FRFE01000039">
    <property type="protein sequence ID" value="SHO52699.1"/>
    <property type="molecule type" value="Genomic_DNA"/>
</dbReference>
<reference evidence="1 2" key="1">
    <citation type="submission" date="2016-12" db="EMBL/GenBank/DDBJ databases">
        <authorList>
            <person name="Song W.-J."/>
            <person name="Kurnit D.M."/>
        </authorList>
    </citation>
    <scope>NUCLEOTIDE SEQUENCE [LARGE SCALE GENOMIC DNA]</scope>
    <source>
        <strain evidence="1 2">DSM 18488</strain>
    </source>
</reference>
<name>A0A1M7YJA7_9BACT</name>
<dbReference type="SUPFAM" id="SSF50249">
    <property type="entry name" value="Nucleic acid-binding proteins"/>
    <property type="match status" value="1"/>
</dbReference>
<keyword evidence="2" id="KW-1185">Reference proteome</keyword>
<proteinExistence type="predicted"/>
<dbReference type="Pfam" id="PF02482">
    <property type="entry name" value="Ribosomal_S30AE"/>
    <property type="match status" value="1"/>
</dbReference>
<dbReference type="Proteomes" id="UP000184603">
    <property type="component" value="Unassembled WGS sequence"/>
</dbReference>